<protein>
    <submittedName>
        <fullName evidence="2">(2Fe-2S)-binding protein</fullName>
    </submittedName>
</protein>
<dbReference type="Pfam" id="PF04324">
    <property type="entry name" value="Fer2_BFD"/>
    <property type="match status" value="1"/>
</dbReference>
<sequence length="64" mass="6396">MLAPPAPAVLLGDTVFCQCNGATKGALLRCRTAGASDLAAVAERTRATTGCGGCSSTVEELLDL</sequence>
<dbReference type="RefSeq" id="WP_248862962.1">
    <property type="nucleotide sequence ID" value="NZ_CP086322.1"/>
</dbReference>
<evidence type="ECO:0000313" key="2">
    <source>
        <dbReference type="EMBL" id="UQA92112.1"/>
    </source>
</evidence>
<gene>
    <name evidence="2" type="ORF">K9S39_09855</name>
</gene>
<feature type="domain" description="BFD-like [2Fe-2S]-binding" evidence="1">
    <location>
        <begin position="17"/>
        <end position="63"/>
    </location>
</feature>
<organism evidence="2 3">
    <name type="scientific">Streptomyces halobius</name>
    <dbReference type="NCBI Taxonomy" id="2879846"/>
    <lineage>
        <taxon>Bacteria</taxon>
        <taxon>Bacillati</taxon>
        <taxon>Actinomycetota</taxon>
        <taxon>Actinomycetes</taxon>
        <taxon>Kitasatosporales</taxon>
        <taxon>Streptomycetaceae</taxon>
        <taxon>Streptomyces</taxon>
    </lineage>
</organism>
<dbReference type="Proteomes" id="UP000830115">
    <property type="component" value="Chromosome"/>
</dbReference>
<dbReference type="Gene3D" id="1.10.10.1100">
    <property type="entry name" value="BFD-like [2Fe-2S]-binding domain"/>
    <property type="match status" value="1"/>
</dbReference>
<evidence type="ECO:0000259" key="1">
    <source>
        <dbReference type="Pfam" id="PF04324"/>
    </source>
</evidence>
<name>A0ABY4M2Z2_9ACTN</name>
<accession>A0ABY4M2Z2</accession>
<proteinExistence type="predicted"/>
<keyword evidence="3" id="KW-1185">Reference proteome</keyword>
<reference evidence="2" key="1">
    <citation type="submission" date="2021-10" db="EMBL/GenBank/DDBJ databases">
        <title>Streptomyces nigrumlapis sp.nov.,an antimicrobial producing actinobacterium isolated from Black Gobi rocks.</title>
        <authorList>
            <person name="Wen Y."/>
            <person name="Zhang W."/>
            <person name="Liu X.G."/>
        </authorList>
    </citation>
    <scope>NUCLEOTIDE SEQUENCE</scope>
    <source>
        <strain evidence="2">ST13-2-2</strain>
    </source>
</reference>
<evidence type="ECO:0000313" key="3">
    <source>
        <dbReference type="Proteomes" id="UP000830115"/>
    </source>
</evidence>
<dbReference type="EMBL" id="CP086322">
    <property type="protein sequence ID" value="UQA92112.1"/>
    <property type="molecule type" value="Genomic_DNA"/>
</dbReference>
<dbReference type="InterPro" id="IPR041854">
    <property type="entry name" value="BFD-like_2Fe2S-bd_dom_sf"/>
</dbReference>
<dbReference type="InterPro" id="IPR007419">
    <property type="entry name" value="BFD-like_2Fe2S-bd_dom"/>
</dbReference>